<evidence type="ECO:0000256" key="1">
    <source>
        <dbReference type="SAM" id="MobiDB-lite"/>
    </source>
</evidence>
<sequence length="380" mass="41548">MTSPVNELPSSEINTPTSSSFKTPNLLSSSPIDAESLNATDLQSRFDSLEELNLLSAFVTMASHERFQLPELNRDNFLDWVGKVSSVLRSKNLYDLVLDKEEKRRDKKGQFIAKDKDPVRLERLNHAHAIMYTRIHSSLTSRLSQNGGKTCPIVLWSNIQAFGASKKKATTFKAWVKLNGLELRTDNIPQFITAYWDCIAALQSLDADIEPVSLGHAILAKMPAGLSHVRDSLIAAGSSSDTEVTYETVLDLLDSQLSSSAPVTKSIAAPPAPRFSDPGEASALLTQKCPSGRHLPSATHSADKCFSLHPELLTEYRKHMKAKLEAEAHLTTLLGPSMFNVEVVNPANSSINKLVESFDSLPANLASEGSDGYESEVSLI</sequence>
<dbReference type="EMBL" id="AJIL01000200">
    <property type="protein sequence ID" value="KNE91506.1"/>
    <property type="molecule type" value="Genomic_DNA"/>
</dbReference>
<keyword evidence="3" id="KW-1185">Reference proteome</keyword>
<organism evidence="2 3">
    <name type="scientific">Puccinia striiformis f. sp. tritici PST-78</name>
    <dbReference type="NCBI Taxonomy" id="1165861"/>
    <lineage>
        <taxon>Eukaryota</taxon>
        <taxon>Fungi</taxon>
        <taxon>Dikarya</taxon>
        <taxon>Basidiomycota</taxon>
        <taxon>Pucciniomycotina</taxon>
        <taxon>Pucciniomycetes</taxon>
        <taxon>Pucciniales</taxon>
        <taxon>Pucciniaceae</taxon>
        <taxon>Puccinia</taxon>
    </lineage>
</organism>
<evidence type="ECO:0000313" key="2">
    <source>
        <dbReference type="EMBL" id="KNE91506.1"/>
    </source>
</evidence>
<reference evidence="3" key="1">
    <citation type="submission" date="2014-03" db="EMBL/GenBank/DDBJ databases">
        <title>The Genome Sequence of Puccinia striiformis f. sp. tritici PST-78.</title>
        <authorList>
            <consortium name="The Broad Institute Genome Sequencing Platform"/>
            <person name="Cuomo C."/>
            <person name="Hulbert S."/>
            <person name="Chen X."/>
            <person name="Walker B."/>
            <person name="Young S.K."/>
            <person name="Zeng Q."/>
            <person name="Gargeya S."/>
            <person name="Fitzgerald M."/>
            <person name="Haas B."/>
            <person name="Abouelleil A."/>
            <person name="Alvarado L."/>
            <person name="Arachchi H.M."/>
            <person name="Berlin A.M."/>
            <person name="Chapman S.B."/>
            <person name="Goldberg J."/>
            <person name="Griggs A."/>
            <person name="Gujja S."/>
            <person name="Hansen M."/>
            <person name="Howarth C."/>
            <person name="Imamovic A."/>
            <person name="Larimer J."/>
            <person name="McCowan C."/>
            <person name="Montmayeur A."/>
            <person name="Murphy C."/>
            <person name="Neiman D."/>
            <person name="Pearson M."/>
            <person name="Priest M."/>
            <person name="Roberts A."/>
            <person name="Saif S."/>
            <person name="Shea T."/>
            <person name="Sisk P."/>
            <person name="Sykes S."/>
            <person name="Wortman J."/>
            <person name="Nusbaum C."/>
            <person name="Birren B."/>
        </authorList>
    </citation>
    <scope>NUCLEOTIDE SEQUENCE [LARGE SCALE GENOMIC DNA]</scope>
    <source>
        <strain evidence="3">race PST-78</strain>
    </source>
</reference>
<feature type="region of interest" description="Disordered" evidence="1">
    <location>
        <begin position="1"/>
        <end position="25"/>
    </location>
</feature>
<proteinExistence type="predicted"/>
<accession>A0A0L0UX61</accession>
<protein>
    <submittedName>
        <fullName evidence="2">Uncharacterized protein</fullName>
    </submittedName>
</protein>
<comment type="caution">
    <text evidence="2">The sequence shown here is derived from an EMBL/GenBank/DDBJ whole genome shotgun (WGS) entry which is preliminary data.</text>
</comment>
<name>A0A0L0UX61_9BASI</name>
<dbReference type="Proteomes" id="UP000054564">
    <property type="component" value="Unassembled WGS sequence"/>
</dbReference>
<dbReference type="STRING" id="1165861.A0A0L0UX61"/>
<evidence type="ECO:0000313" key="3">
    <source>
        <dbReference type="Proteomes" id="UP000054564"/>
    </source>
</evidence>
<gene>
    <name evidence="2" type="ORF">PSTG_15063</name>
</gene>
<dbReference type="AlphaFoldDB" id="A0A0L0UX61"/>